<dbReference type="GO" id="GO:1990281">
    <property type="term" value="C:efflux pump complex"/>
    <property type="evidence" value="ECO:0007669"/>
    <property type="project" value="TreeGrafter"/>
</dbReference>
<dbReference type="GO" id="GO:0015562">
    <property type="term" value="F:efflux transmembrane transporter activity"/>
    <property type="evidence" value="ECO:0007669"/>
    <property type="project" value="TreeGrafter"/>
</dbReference>
<evidence type="ECO:0000256" key="1">
    <source>
        <dbReference type="ARBA" id="ARBA00009477"/>
    </source>
</evidence>
<dbReference type="Gene3D" id="2.40.420.20">
    <property type="match status" value="1"/>
</dbReference>
<dbReference type="Proteomes" id="UP000018850">
    <property type="component" value="Unassembled WGS sequence"/>
</dbReference>
<dbReference type="SUPFAM" id="SSF111369">
    <property type="entry name" value="HlyD-like secretion proteins"/>
    <property type="match status" value="1"/>
</dbReference>
<reference evidence="5" key="1">
    <citation type="submission" date="2013-11" db="EMBL/GenBank/DDBJ databases">
        <title>Draft genome sequence from a member of Zhouia, isolated tidal flat.</title>
        <authorList>
            <person name="Jin H."/>
            <person name="Jeon C.O."/>
        </authorList>
    </citation>
    <scope>NUCLEOTIDE SEQUENCE [LARGE SCALE GENOMIC DNA]</scope>
    <source>
        <strain evidence="5">AD3</strain>
    </source>
</reference>
<dbReference type="PATRIC" id="fig|1286632.3.peg.1061"/>
<reference evidence="4 5" key="2">
    <citation type="journal article" date="2016" name="Genome Announc.">
        <title>Draft Genome Sequence of Zhouia amylolytica AD3, Isolated from Tidal Flat Sediment.</title>
        <authorList>
            <person name="Jia B."/>
            <person name="Jin H.M."/>
            <person name="Lee H.J."/>
            <person name="Jeon C.O."/>
        </authorList>
    </citation>
    <scope>NUCLEOTIDE SEQUENCE [LARGE SCALE GENOMIC DNA]</scope>
    <source>
        <strain evidence="4 5">AD3</strain>
    </source>
</reference>
<feature type="coiled-coil region" evidence="2">
    <location>
        <begin position="59"/>
        <end position="131"/>
    </location>
</feature>
<dbReference type="InterPro" id="IPR006143">
    <property type="entry name" value="RND_pump_MFP"/>
</dbReference>
<keyword evidence="2" id="KW-0175">Coiled coil</keyword>
<protein>
    <submittedName>
        <fullName evidence="4">Efflux transporter, rnd family, mfp subunit</fullName>
    </submittedName>
</protein>
<evidence type="ECO:0000256" key="2">
    <source>
        <dbReference type="SAM" id="Coils"/>
    </source>
</evidence>
<dbReference type="Gene3D" id="2.40.50.100">
    <property type="match status" value="1"/>
</dbReference>
<accession>W2UN22</accession>
<keyword evidence="5" id="KW-1185">Reference proteome</keyword>
<dbReference type="NCBIfam" id="TIGR01730">
    <property type="entry name" value="RND_mfp"/>
    <property type="match status" value="1"/>
</dbReference>
<comment type="similarity">
    <text evidence="1">Belongs to the membrane fusion protein (MFP) (TC 8.A.1) family.</text>
</comment>
<dbReference type="AlphaFoldDB" id="W2UN22"/>
<dbReference type="Gene3D" id="2.40.30.170">
    <property type="match status" value="1"/>
</dbReference>
<comment type="caution">
    <text evidence="4">The sequence shown here is derived from an EMBL/GenBank/DDBJ whole genome shotgun (WGS) entry which is preliminary data.</text>
</comment>
<dbReference type="STRING" id="376730.SAMN04487906_2443"/>
<evidence type="ECO:0000313" key="4">
    <source>
        <dbReference type="EMBL" id="ETN95344.1"/>
    </source>
</evidence>
<dbReference type="EMBL" id="AYXY01000019">
    <property type="protein sequence ID" value="ETN95344.1"/>
    <property type="molecule type" value="Genomic_DNA"/>
</dbReference>
<dbReference type="Gene3D" id="1.10.287.470">
    <property type="entry name" value="Helix hairpin bin"/>
    <property type="match status" value="1"/>
</dbReference>
<dbReference type="PANTHER" id="PTHR30469:SF15">
    <property type="entry name" value="HLYD FAMILY OF SECRETION PROTEINS"/>
    <property type="match status" value="1"/>
</dbReference>
<gene>
    <name evidence="4" type="ORF">P278_10660</name>
</gene>
<name>W2UN22_9FLAO</name>
<proteinExistence type="inferred from homology"/>
<organism evidence="4 5">
    <name type="scientific">Zhouia amylolytica AD3</name>
    <dbReference type="NCBI Taxonomy" id="1286632"/>
    <lineage>
        <taxon>Bacteria</taxon>
        <taxon>Pseudomonadati</taxon>
        <taxon>Bacteroidota</taxon>
        <taxon>Flavobacteriia</taxon>
        <taxon>Flavobacteriales</taxon>
        <taxon>Flavobacteriaceae</taxon>
        <taxon>Zhouia</taxon>
    </lineage>
</organism>
<dbReference type="InterPro" id="IPR058647">
    <property type="entry name" value="BSH_CzcB-like"/>
</dbReference>
<dbReference type="PANTHER" id="PTHR30469">
    <property type="entry name" value="MULTIDRUG RESISTANCE PROTEIN MDTA"/>
    <property type="match status" value="1"/>
</dbReference>
<feature type="domain" description="CzcB-like barrel-sandwich hybrid" evidence="3">
    <location>
        <begin position="27"/>
        <end position="155"/>
    </location>
</feature>
<evidence type="ECO:0000259" key="3">
    <source>
        <dbReference type="Pfam" id="PF25973"/>
    </source>
</evidence>
<sequence>MKVSTVNVDQKEGVLNASGKIEAVNSANLSTRMMGYVNKIYVNIGEKVKKGQLLVSISNNELQAQRAQVNAKITEASAAVNNAKKDYERYKNLYEQNSASQKEFDDVTANFKMAKARLEAANEMKNEIDAQFTYINIRAPFNGVVINTFIDEGDMANPGVPLIAIEGPGKFEVTAMVPENEISNIKSGIPVAVFIKAIDTTIKAQVSELSISAKNTGGQYLMKAVLDDTKAPVLSGMYATVMIPTENKLKTSTVYLPKDVLVKKGQLTGIYTVSEQQTAILRWLRIGKTFGDKVEVLSGLNPDESYIVSAKGKLYNGAKVLIE</sequence>
<dbReference type="Pfam" id="PF25973">
    <property type="entry name" value="BSH_CzcB"/>
    <property type="match status" value="1"/>
</dbReference>
<dbReference type="eggNOG" id="COG0845">
    <property type="taxonomic scope" value="Bacteria"/>
</dbReference>
<evidence type="ECO:0000313" key="5">
    <source>
        <dbReference type="Proteomes" id="UP000018850"/>
    </source>
</evidence>